<keyword evidence="3 6" id="KW-1133">Transmembrane helix</keyword>
<keyword evidence="5 6" id="KW-0472">Membrane</keyword>
<dbReference type="Pfam" id="PF08637">
    <property type="entry name" value="NCA2"/>
    <property type="match status" value="1"/>
</dbReference>
<dbReference type="PANTHER" id="PTHR28234:SF1">
    <property type="entry name" value="NUCLEAR CONTROL OF ATPASE PROTEIN 2"/>
    <property type="match status" value="1"/>
</dbReference>
<accession>A0A6A6P1R0</accession>
<dbReference type="EMBL" id="MU001679">
    <property type="protein sequence ID" value="KAF2457940.1"/>
    <property type="molecule type" value="Genomic_DNA"/>
</dbReference>
<dbReference type="AlphaFoldDB" id="A0A6A6P1R0"/>
<evidence type="ECO:0000256" key="5">
    <source>
        <dbReference type="ARBA" id="ARBA00023136"/>
    </source>
</evidence>
<evidence type="ECO:0000313" key="7">
    <source>
        <dbReference type="EMBL" id="KAF2457940.1"/>
    </source>
</evidence>
<dbReference type="OrthoDB" id="413313at2759"/>
<dbReference type="PANTHER" id="PTHR28234">
    <property type="entry name" value="NUCLEAR CONTROL OF ATPASE PROTEIN 2"/>
    <property type="match status" value="1"/>
</dbReference>
<keyword evidence="2 6" id="KW-0812">Transmembrane</keyword>
<feature type="transmembrane region" description="Helical" evidence="6">
    <location>
        <begin position="371"/>
        <end position="393"/>
    </location>
</feature>
<evidence type="ECO:0000256" key="3">
    <source>
        <dbReference type="ARBA" id="ARBA00022989"/>
    </source>
</evidence>
<protein>
    <submittedName>
        <fullName evidence="7">ATP synthase regulation protein NCA2-domain-containing protein</fullName>
    </submittedName>
</protein>
<proteinExistence type="predicted"/>
<evidence type="ECO:0000256" key="4">
    <source>
        <dbReference type="ARBA" id="ARBA00023128"/>
    </source>
</evidence>
<gene>
    <name evidence="7" type="ORF">BDY21DRAFT_343200</name>
</gene>
<comment type="subcellular location">
    <subcellularLocation>
        <location evidence="1">Mitochondrion membrane</location>
        <topology evidence="1">Multi-pass membrane protein</topology>
    </subcellularLocation>
</comment>
<name>A0A6A6P1R0_9PEZI</name>
<dbReference type="InterPro" id="IPR013946">
    <property type="entry name" value="NCA2-like"/>
</dbReference>
<evidence type="ECO:0000256" key="6">
    <source>
        <dbReference type="SAM" id="Phobius"/>
    </source>
</evidence>
<dbReference type="GO" id="GO:0005741">
    <property type="term" value="C:mitochondrial outer membrane"/>
    <property type="evidence" value="ECO:0007669"/>
    <property type="project" value="TreeGrafter"/>
</dbReference>
<evidence type="ECO:0000256" key="2">
    <source>
        <dbReference type="ARBA" id="ARBA00022692"/>
    </source>
</evidence>
<dbReference type="Proteomes" id="UP000799766">
    <property type="component" value="Unassembled WGS sequence"/>
</dbReference>
<reference evidence="7" key="1">
    <citation type="journal article" date="2020" name="Stud. Mycol.">
        <title>101 Dothideomycetes genomes: a test case for predicting lifestyles and emergence of pathogens.</title>
        <authorList>
            <person name="Haridas S."/>
            <person name="Albert R."/>
            <person name="Binder M."/>
            <person name="Bloem J."/>
            <person name="Labutti K."/>
            <person name="Salamov A."/>
            <person name="Andreopoulos B."/>
            <person name="Baker S."/>
            <person name="Barry K."/>
            <person name="Bills G."/>
            <person name="Bluhm B."/>
            <person name="Cannon C."/>
            <person name="Castanera R."/>
            <person name="Culley D."/>
            <person name="Daum C."/>
            <person name="Ezra D."/>
            <person name="Gonzalez J."/>
            <person name="Henrissat B."/>
            <person name="Kuo A."/>
            <person name="Liang C."/>
            <person name="Lipzen A."/>
            <person name="Lutzoni F."/>
            <person name="Magnuson J."/>
            <person name="Mondo S."/>
            <person name="Nolan M."/>
            <person name="Ohm R."/>
            <person name="Pangilinan J."/>
            <person name="Park H.-J."/>
            <person name="Ramirez L."/>
            <person name="Alfaro M."/>
            <person name="Sun H."/>
            <person name="Tritt A."/>
            <person name="Yoshinaga Y."/>
            <person name="Zwiers L.-H."/>
            <person name="Turgeon B."/>
            <person name="Goodwin S."/>
            <person name="Spatafora J."/>
            <person name="Crous P."/>
            <person name="Grigoriev I."/>
        </authorList>
    </citation>
    <scope>NUCLEOTIDE SEQUENCE</scope>
    <source>
        <strain evidence="7">ATCC 16933</strain>
    </source>
</reference>
<keyword evidence="4" id="KW-0496">Mitochondrion</keyword>
<sequence length="495" mass="55877">MHHRDGNGDGDGCVSARRGGRTLARGWRKFYGLVRQVVRERSVEDWRTSVVGPLALVRHEARGRQDVLKRVRRINANALGVLLGEGMVDEILHNSEAYASQDDGAQRWKVAVAKSVALMDAVLKNVADSDLTLDSFEDAIARTTNQDEYFKLHAAPAGEIAEMTSPRDMSERLQFLLRHRLLEYKSTFDAVVKENGMPSRLVRYWLPATALLLSSSTILRIAVNRQEEIITWIREFGQTVIDFWGNWIVAPIKQIIGTIRHDEGSMVSLMSKRSLEGDRDSLERMVVDFAVENPPDNGSLTDAQISDIQAGVREGDLTPVLMAYERDLKKPLVGAVKGNLIRALLIQIQKTKVDVEVAMGGIDSLLKSQELVFGFVGITPSILICIGVFRWLGGVFGSRKGLRIHSRQRELIRILRNIDRILTSATLTEGELYYKDHGMLLCEVHVLRQTAHQVLPKGVFRDFLEDLEELVDIRTGVERQLKVVQRMRWAYSKYL</sequence>
<keyword evidence="8" id="KW-1185">Reference proteome</keyword>
<evidence type="ECO:0000313" key="8">
    <source>
        <dbReference type="Proteomes" id="UP000799766"/>
    </source>
</evidence>
<organism evidence="7 8">
    <name type="scientific">Lineolata rhizophorae</name>
    <dbReference type="NCBI Taxonomy" id="578093"/>
    <lineage>
        <taxon>Eukaryota</taxon>
        <taxon>Fungi</taxon>
        <taxon>Dikarya</taxon>
        <taxon>Ascomycota</taxon>
        <taxon>Pezizomycotina</taxon>
        <taxon>Dothideomycetes</taxon>
        <taxon>Dothideomycetes incertae sedis</taxon>
        <taxon>Lineolatales</taxon>
        <taxon>Lineolataceae</taxon>
        <taxon>Lineolata</taxon>
    </lineage>
</organism>
<evidence type="ECO:0000256" key="1">
    <source>
        <dbReference type="ARBA" id="ARBA00004225"/>
    </source>
</evidence>